<feature type="region of interest" description="Disordered" evidence="1">
    <location>
        <begin position="37"/>
        <end position="80"/>
    </location>
</feature>
<protein>
    <submittedName>
        <fullName evidence="2">Uncharacterized protein</fullName>
    </submittedName>
</protein>
<dbReference type="Proteomes" id="UP001286313">
    <property type="component" value="Unassembled WGS sequence"/>
</dbReference>
<proteinExistence type="predicted"/>
<reference evidence="2" key="1">
    <citation type="submission" date="2023-10" db="EMBL/GenBank/DDBJ databases">
        <title>Genome assemblies of two species of porcelain crab, Petrolisthes cinctipes and Petrolisthes manimaculis (Anomura: Porcellanidae).</title>
        <authorList>
            <person name="Angst P."/>
        </authorList>
    </citation>
    <scope>NUCLEOTIDE SEQUENCE</scope>
    <source>
        <strain evidence="2">PB745_01</strain>
        <tissue evidence="2">Gill</tissue>
    </source>
</reference>
<evidence type="ECO:0000313" key="2">
    <source>
        <dbReference type="EMBL" id="KAK3858434.1"/>
    </source>
</evidence>
<accession>A0AAE1END7</accession>
<keyword evidence="3" id="KW-1185">Reference proteome</keyword>
<dbReference type="EMBL" id="JAWQEG010005313">
    <property type="protein sequence ID" value="KAK3858434.1"/>
    <property type="molecule type" value="Genomic_DNA"/>
</dbReference>
<evidence type="ECO:0000256" key="1">
    <source>
        <dbReference type="SAM" id="MobiDB-lite"/>
    </source>
</evidence>
<sequence>MREGEVEGDEENEEQRMKRGEDDYRWMFREMEKTEQVWNERGGGGGEYRCGMKEEEEGSTGDMEKTEQVWNERGGGGEYR</sequence>
<comment type="caution">
    <text evidence="2">The sequence shown here is derived from an EMBL/GenBank/DDBJ whole genome shotgun (WGS) entry which is preliminary data.</text>
</comment>
<name>A0AAE1END7_PETCI</name>
<evidence type="ECO:0000313" key="3">
    <source>
        <dbReference type="Proteomes" id="UP001286313"/>
    </source>
</evidence>
<gene>
    <name evidence="2" type="ORF">Pcinc_035379</name>
</gene>
<organism evidence="2 3">
    <name type="scientific">Petrolisthes cinctipes</name>
    <name type="common">Flat porcelain crab</name>
    <dbReference type="NCBI Taxonomy" id="88211"/>
    <lineage>
        <taxon>Eukaryota</taxon>
        <taxon>Metazoa</taxon>
        <taxon>Ecdysozoa</taxon>
        <taxon>Arthropoda</taxon>
        <taxon>Crustacea</taxon>
        <taxon>Multicrustacea</taxon>
        <taxon>Malacostraca</taxon>
        <taxon>Eumalacostraca</taxon>
        <taxon>Eucarida</taxon>
        <taxon>Decapoda</taxon>
        <taxon>Pleocyemata</taxon>
        <taxon>Anomura</taxon>
        <taxon>Galatheoidea</taxon>
        <taxon>Porcellanidae</taxon>
        <taxon>Petrolisthes</taxon>
    </lineage>
</organism>
<dbReference type="AlphaFoldDB" id="A0AAE1END7"/>